<dbReference type="STRING" id="70667.A0A183SYY6"/>
<dbReference type="SUPFAM" id="SSF51430">
    <property type="entry name" value="NAD(P)-linked oxidoreductase"/>
    <property type="match status" value="1"/>
</dbReference>
<dbReference type="WBParaSite" id="SSLN_0000979401-mRNA-1">
    <property type="protein sequence ID" value="SSLN_0000979401-mRNA-1"/>
    <property type="gene ID" value="SSLN_0000979401"/>
</dbReference>
<evidence type="ECO:0000313" key="7">
    <source>
        <dbReference type="Proteomes" id="UP000275846"/>
    </source>
</evidence>
<dbReference type="InterPro" id="IPR036812">
    <property type="entry name" value="NAD(P)_OxRdtase_dom_sf"/>
</dbReference>
<feature type="binding site" evidence="3">
    <location>
        <position position="114"/>
    </location>
    <ligand>
        <name>substrate</name>
    </ligand>
</feature>
<feature type="site" description="Lowers pKa of active site Tyr" evidence="4">
    <location>
        <position position="81"/>
    </location>
</feature>
<dbReference type="FunFam" id="3.20.20.100:FF:000002">
    <property type="entry name" value="2,5-diketo-D-gluconic acid reductase A"/>
    <property type="match status" value="1"/>
</dbReference>
<organism evidence="8">
    <name type="scientific">Schistocephalus solidus</name>
    <name type="common">Tapeworm</name>
    <dbReference type="NCBI Taxonomy" id="70667"/>
    <lineage>
        <taxon>Eukaryota</taxon>
        <taxon>Metazoa</taxon>
        <taxon>Spiralia</taxon>
        <taxon>Lophotrochozoa</taxon>
        <taxon>Platyhelminthes</taxon>
        <taxon>Cestoda</taxon>
        <taxon>Eucestoda</taxon>
        <taxon>Diphyllobothriidea</taxon>
        <taxon>Diphyllobothriidae</taxon>
        <taxon>Schistocephalus</taxon>
    </lineage>
</organism>
<evidence type="ECO:0000256" key="2">
    <source>
        <dbReference type="PIRSR" id="PIRSR000097-1"/>
    </source>
</evidence>
<dbReference type="PANTHER" id="PTHR11732">
    <property type="entry name" value="ALDO/KETO REDUCTASE"/>
    <property type="match status" value="1"/>
</dbReference>
<dbReference type="GO" id="GO:0016616">
    <property type="term" value="F:oxidoreductase activity, acting on the CH-OH group of donors, NAD or NADP as acceptor"/>
    <property type="evidence" value="ECO:0007669"/>
    <property type="project" value="UniProtKB-ARBA"/>
</dbReference>
<dbReference type="OrthoDB" id="416253at2759"/>
<dbReference type="PIRSF" id="PIRSF000097">
    <property type="entry name" value="AKR"/>
    <property type="match status" value="1"/>
</dbReference>
<dbReference type="InterPro" id="IPR018170">
    <property type="entry name" value="Aldo/ket_reductase_CS"/>
</dbReference>
<dbReference type="InterPro" id="IPR023210">
    <property type="entry name" value="NADP_OxRdtase_dom"/>
</dbReference>
<dbReference type="PRINTS" id="PR00069">
    <property type="entry name" value="ALDKETRDTASE"/>
</dbReference>
<feature type="active site" description="Proton donor" evidence="2">
    <location>
        <position position="52"/>
    </location>
</feature>
<gene>
    <name evidence="6" type="ORF">SSLN_LOCUS9434</name>
</gene>
<keyword evidence="7" id="KW-1185">Reference proteome</keyword>
<proteinExistence type="predicted"/>
<feature type="domain" description="NADP-dependent oxidoreductase" evidence="5">
    <location>
        <begin position="27"/>
        <end position="272"/>
    </location>
</feature>
<name>A0A183SYY6_SCHSO</name>
<evidence type="ECO:0000313" key="8">
    <source>
        <dbReference type="WBParaSite" id="SSLN_0000979401-mRNA-1"/>
    </source>
</evidence>
<dbReference type="PROSITE" id="PS00798">
    <property type="entry name" value="ALDOKETO_REDUCTASE_1"/>
    <property type="match status" value="1"/>
</dbReference>
<evidence type="ECO:0000313" key="6">
    <source>
        <dbReference type="EMBL" id="VDL95819.1"/>
    </source>
</evidence>
<reference evidence="8" key="1">
    <citation type="submission" date="2016-06" db="UniProtKB">
        <authorList>
            <consortium name="WormBaseParasite"/>
        </authorList>
    </citation>
    <scope>IDENTIFICATION</scope>
</reference>
<keyword evidence="1" id="KW-0560">Oxidoreductase</keyword>
<dbReference type="AlphaFoldDB" id="A0A183SYY6"/>
<accession>A0A183SYY6</accession>
<sequence>MADRQPFLTLNSGYKMPQVGLGTFMAAPNEVENAVLAAIDTGYRHIDCAHIYGNECEVGKALKTRLDDGTIKREDVFITSKLWCNAHRLKDVRPACEESLRKLGLEYLDLYLVHWPVSFNVMPLEETWKVRGMENLVEAGLVRSIGVSNFNKSQIDRILAICKIPPAVNQIEVSVNWLNEKMVEFAHSKGIQITAYAPFGSPGVMLCFPLLLVYARDAPPLLEEEFVKKIASAHGKTPAQVLIRHAIQRNLIVIPKSKNVKRIEANFDVSLFPSVFPEIFSLVYTKSLDLTFHG</sequence>
<dbReference type="PROSITE" id="PS00062">
    <property type="entry name" value="ALDOKETO_REDUCTASE_2"/>
    <property type="match status" value="1"/>
</dbReference>
<evidence type="ECO:0000256" key="4">
    <source>
        <dbReference type="PIRSR" id="PIRSR000097-3"/>
    </source>
</evidence>
<reference evidence="6 7" key="2">
    <citation type="submission" date="2018-11" db="EMBL/GenBank/DDBJ databases">
        <authorList>
            <consortium name="Pathogen Informatics"/>
        </authorList>
    </citation>
    <scope>NUCLEOTIDE SEQUENCE [LARGE SCALE GENOMIC DNA]</scope>
    <source>
        <strain evidence="6 7">NST_G2</strain>
    </source>
</reference>
<dbReference type="Pfam" id="PF00248">
    <property type="entry name" value="Aldo_ket_red"/>
    <property type="match status" value="1"/>
</dbReference>
<dbReference type="CDD" id="cd19071">
    <property type="entry name" value="AKR_AKR1-5-like"/>
    <property type="match status" value="1"/>
</dbReference>
<dbReference type="InterPro" id="IPR020471">
    <property type="entry name" value="AKR"/>
</dbReference>
<dbReference type="EMBL" id="UYSU01035238">
    <property type="protein sequence ID" value="VDL95819.1"/>
    <property type="molecule type" value="Genomic_DNA"/>
</dbReference>
<evidence type="ECO:0000256" key="3">
    <source>
        <dbReference type="PIRSR" id="PIRSR000097-2"/>
    </source>
</evidence>
<evidence type="ECO:0000256" key="1">
    <source>
        <dbReference type="ARBA" id="ARBA00023002"/>
    </source>
</evidence>
<protein>
    <submittedName>
        <fullName evidence="8">Aldo_ket_red domain-containing protein</fullName>
    </submittedName>
</protein>
<dbReference type="Proteomes" id="UP000275846">
    <property type="component" value="Unassembled WGS sequence"/>
</dbReference>
<dbReference type="PROSITE" id="PS00063">
    <property type="entry name" value="ALDOKETO_REDUCTASE_3"/>
    <property type="match status" value="1"/>
</dbReference>
<dbReference type="Gene3D" id="3.20.20.100">
    <property type="entry name" value="NADP-dependent oxidoreductase domain"/>
    <property type="match status" value="1"/>
</dbReference>
<evidence type="ECO:0000259" key="5">
    <source>
        <dbReference type="Pfam" id="PF00248"/>
    </source>
</evidence>